<feature type="compositionally biased region" description="Basic and acidic residues" evidence="1">
    <location>
        <begin position="162"/>
        <end position="173"/>
    </location>
</feature>
<reference evidence="2 3" key="1">
    <citation type="submission" date="2016-10" db="EMBL/GenBank/DDBJ databases">
        <authorList>
            <person name="de Groot N.N."/>
        </authorList>
    </citation>
    <scope>NUCLEOTIDE SEQUENCE [LARGE SCALE GENOMIC DNA]</scope>
    <source>
        <strain evidence="2 3">CGMCC 1.5337</strain>
    </source>
</reference>
<protein>
    <submittedName>
        <fullName evidence="2">Uncharacterized protein</fullName>
    </submittedName>
</protein>
<dbReference type="PROSITE" id="PS51257">
    <property type="entry name" value="PROKAR_LIPOPROTEIN"/>
    <property type="match status" value="1"/>
</dbReference>
<organism evidence="2 3">
    <name type="scientific">Halobacterium jilantaiense</name>
    <dbReference type="NCBI Taxonomy" id="355548"/>
    <lineage>
        <taxon>Archaea</taxon>
        <taxon>Methanobacteriati</taxon>
        <taxon>Methanobacteriota</taxon>
        <taxon>Stenosarchaea group</taxon>
        <taxon>Halobacteria</taxon>
        <taxon>Halobacteriales</taxon>
        <taxon>Halobacteriaceae</taxon>
        <taxon>Halobacterium</taxon>
    </lineage>
</organism>
<dbReference type="AlphaFoldDB" id="A0A1I0PD10"/>
<dbReference type="EMBL" id="FOJA01000001">
    <property type="protein sequence ID" value="SEW11494.1"/>
    <property type="molecule type" value="Genomic_DNA"/>
</dbReference>
<sequence length="203" mass="21946">MSPTPSRRRFLALCAAGSSVALAGCQSETPSTETTRKPPEKTDDPPTGLVWQKEVAVELSRADPPTRTDLLRLKYDDREPGAGTVSGSFDPAYLDGAVNGASVTVSESHHDTLTTEFGDVTYMIYMGPVNDAGDHLHVPSRRAEFNDIPLAGTAAVETFRVRESEDDRGEEYARPIATSGPSEPPADVDVRQFDLGARFDADY</sequence>
<feature type="compositionally biased region" description="Basic and acidic residues" evidence="1">
    <location>
        <begin position="34"/>
        <end position="44"/>
    </location>
</feature>
<evidence type="ECO:0000313" key="2">
    <source>
        <dbReference type="EMBL" id="SEW11494.1"/>
    </source>
</evidence>
<dbReference type="RefSeq" id="WP_089668756.1">
    <property type="nucleotide sequence ID" value="NZ_FOJA01000001.1"/>
</dbReference>
<name>A0A1I0PD10_9EURY</name>
<proteinExistence type="predicted"/>
<dbReference type="Proteomes" id="UP000198518">
    <property type="component" value="Unassembled WGS sequence"/>
</dbReference>
<dbReference type="PROSITE" id="PS51318">
    <property type="entry name" value="TAT"/>
    <property type="match status" value="1"/>
</dbReference>
<keyword evidence="3" id="KW-1185">Reference proteome</keyword>
<accession>A0A1I0PD10</accession>
<dbReference type="OrthoDB" id="275356at2157"/>
<evidence type="ECO:0000313" key="3">
    <source>
        <dbReference type="Proteomes" id="UP000198518"/>
    </source>
</evidence>
<evidence type="ECO:0000256" key="1">
    <source>
        <dbReference type="SAM" id="MobiDB-lite"/>
    </source>
</evidence>
<gene>
    <name evidence="2" type="ORF">SAMN04487945_1550</name>
</gene>
<dbReference type="InterPro" id="IPR006311">
    <property type="entry name" value="TAT_signal"/>
</dbReference>
<feature type="region of interest" description="Disordered" evidence="1">
    <location>
        <begin position="24"/>
        <end position="47"/>
    </location>
</feature>
<feature type="region of interest" description="Disordered" evidence="1">
    <location>
        <begin position="162"/>
        <end position="189"/>
    </location>
</feature>
<dbReference type="STRING" id="355548.SAMN04487945_1550"/>